<protein>
    <submittedName>
        <fullName evidence="1">Uncharacterized protein</fullName>
    </submittedName>
</protein>
<organism evidence="1 2">
    <name type="scientific">Trichomonas vaginalis (strain ATCC PRA-98 / G3)</name>
    <dbReference type="NCBI Taxonomy" id="412133"/>
    <lineage>
        <taxon>Eukaryota</taxon>
        <taxon>Metamonada</taxon>
        <taxon>Parabasalia</taxon>
        <taxon>Trichomonadida</taxon>
        <taxon>Trichomonadidae</taxon>
        <taxon>Trichomonas</taxon>
    </lineage>
</organism>
<dbReference type="VEuPathDB" id="TrichDB:TVAGG3_0696750"/>
<dbReference type="VEuPathDB" id="TrichDB:TVAG_336670"/>
<name>A2FLX1_TRIV3</name>
<dbReference type="InParanoid" id="A2FLX1"/>
<proteinExistence type="predicted"/>
<dbReference type="Proteomes" id="UP000001542">
    <property type="component" value="Unassembled WGS sequence"/>
</dbReference>
<reference evidence="1" key="2">
    <citation type="journal article" date="2007" name="Science">
        <title>Draft genome sequence of the sexually transmitted pathogen Trichomonas vaginalis.</title>
        <authorList>
            <person name="Carlton J.M."/>
            <person name="Hirt R.P."/>
            <person name="Silva J.C."/>
            <person name="Delcher A.L."/>
            <person name="Schatz M."/>
            <person name="Zhao Q."/>
            <person name="Wortman J.R."/>
            <person name="Bidwell S.L."/>
            <person name="Alsmark U.C.M."/>
            <person name="Besteiro S."/>
            <person name="Sicheritz-Ponten T."/>
            <person name="Noel C.J."/>
            <person name="Dacks J.B."/>
            <person name="Foster P.G."/>
            <person name="Simillion C."/>
            <person name="Van de Peer Y."/>
            <person name="Miranda-Saavedra D."/>
            <person name="Barton G.J."/>
            <person name="Westrop G.D."/>
            <person name="Mueller S."/>
            <person name="Dessi D."/>
            <person name="Fiori P.L."/>
            <person name="Ren Q."/>
            <person name="Paulsen I."/>
            <person name="Zhang H."/>
            <person name="Bastida-Corcuera F.D."/>
            <person name="Simoes-Barbosa A."/>
            <person name="Brown M.T."/>
            <person name="Hayes R.D."/>
            <person name="Mukherjee M."/>
            <person name="Okumura C.Y."/>
            <person name="Schneider R."/>
            <person name="Smith A.J."/>
            <person name="Vanacova S."/>
            <person name="Villalvazo M."/>
            <person name="Haas B.J."/>
            <person name="Pertea M."/>
            <person name="Feldblyum T.V."/>
            <person name="Utterback T.R."/>
            <person name="Shu C.L."/>
            <person name="Osoegawa K."/>
            <person name="de Jong P.J."/>
            <person name="Hrdy I."/>
            <person name="Horvathova L."/>
            <person name="Zubacova Z."/>
            <person name="Dolezal P."/>
            <person name="Malik S.B."/>
            <person name="Logsdon J.M. Jr."/>
            <person name="Henze K."/>
            <person name="Gupta A."/>
            <person name="Wang C.C."/>
            <person name="Dunne R.L."/>
            <person name="Upcroft J.A."/>
            <person name="Upcroft P."/>
            <person name="White O."/>
            <person name="Salzberg S.L."/>
            <person name="Tang P."/>
            <person name="Chiu C.-H."/>
            <person name="Lee Y.-S."/>
            <person name="Embley T.M."/>
            <person name="Coombs G.H."/>
            <person name="Mottram J.C."/>
            <person name="Tachezy J."/>
            <person name="Fraser-Liggett C.M."/>
            <person name="Johnson P.J."/>
        </authorList>
    </citation>
    <scope>NUCLEOTIDE SEQUENCE [LARGE SCALE GENOMIC DNA]</scope>
    <source>
        <strain evidence="1">G3</strain>
    </source>
</reference>
<gene>
    <name evidence="1" type="ORF">TVAG_336670</name>
</gene>
<reference evidence="1" key="1">
    <citation type="submission" date="2006-10" db="EMBL/GenBank/DDBJ databases">
        <authorList>
            <person name="Amadeo P."/>
            <person name="Zhao Q."/>
            <person name="Wortman J."/>
            <person name="Fraser-Liggett C."/>
            <person name="Carlton J."/>
        </authorList>
    </citation>
    <scope>NUCLEOTIDE SEQUENCE</scope>
    <source>
        <strain evidence="1">G3</strain>
    </source>
</reference>
<evidence type="ECO:0000313" key="2">
    <source>
        <dbReference type="Proteomes" id="UP000001542"/>
    </source>
</evidence>
<dbReference type="EMBL" id="DS113876">
    <property type="protein sequence ID" value="EAX94104.1"/>
    <property type="molecule type" value="Genomic_DNA"/>
</dbReference>
<dbReference type="AlphaFoldDB" id="A2FLX1"/>
<keyword evidence="2" id="KW-1185">Reference proteome</keyword>
<sequence>MSLYFDSKYYGKGENKYEYAIVKKQDDIKENAFHDAIYRKESYHEYFFIPDTMDDGEYYFAFRARYIDGSKNSVSDIYSKKIIIHKPIVKNQLIVTKFEADMKYSADSYLRINYYPLPSVPFFKLLYKLGESSSNLDQYEQFYESQSPIKNNFEGTYSIHIQYDQREIVNKVSFIMVDSETSTILNSTEISHIKILPEFKLDTIQIDKPKDSNENYYLETNDVVSGTITFKNEFDINYMYLICNRVFGSLTTIQGNSKKLLFEIPLSGGSSPYSLEFSQNYRHIDVSVPFKRLDMNVNINKYLPSTGTIDGNIQISTDLDSSKTLKVVAKYGEYDSTISNYNIELDTKSGSQSFEVNLENKLTYDTARSLPTKITFAVIVDDVIASHKTIDIVILQDPQIESITDSSSSHQYKTNSRITLNIKRIKADAIEDYSFKYQFVDRNADMDNPIKNDLNKLKKVSYTENDFTLQFTIPNNVEAGEKDLLLKLVNPLNKESSVFRINLTITKG</sequence>
<accession>A2FLX1</accession>
<evidence type="ECO:0000313" key="1">
    <source>
        <dbReference type="EMBL" id="EAX94104.1"/>
    </source>
</evidence>